<reference evidence="2" key="1">
    <citation type="journal article" date="2022" name="Mol. Ecol. Resour.">
        <title>The genomes of chicory, endive, great burdock and yacon provide insights into Asteraceae palaeo-polyploidization history and plant inulin production.</title>
        <authorList>
            <person name="Fan W."/>
            <person name="Wang S."/>
            <person name="Wang H."/>
            <person name="Wang A."/>
            <person name="Jiang F."/>
            <person name="Liu H."/>
            <person name="Zhao H."/>
            <person name="Xu D."/>
            <person name="Zhang Y."/>
        </authorList>
    </citation>
    <scope>NUCLEOTIDE SEQUENCE [LARGE SCALE GENOMIC DNA]</scope>
    <source>
        <strain evidence="2">cv. Yunnan</strain>
    </source>
</reference>
<accession>A0ACB9IIA3</accession>
<protein>
    <submittedName>
        <fullName evidence="1">Uncharacterized protein</fullName>
    </submittedName>
</protein>
<sequence>MGVLDNNVGKMGGLDNNVEDSRLHSLRDKQTYPANPTQTVGSGEAAFFTDLNGSKWLSGSNSAHFWRNSTECCLASSLCKVYEFDLIKYGNVDSFIIYKGFLF</sequence>
<evidence type="ECO:0000313" key="1">
    <source>
        <dbReference type="EMBL" id="KAI3807220.1"/>
    </source>
</evidence>
<dbReference type="EMBL" id="CM042025">
    <property type="protein sequence ID" value="KAI3807220.1"/>
    <property type="molecule type" value="Genomic_DNA"/>
</dbReference>
<keyword evidence="2" id="KW-1185">Reference proteome</keyword>
<comment type="caution">
    <text evidence="1">The sequence shown here is derived from an EMBL/GenBank/DDBJ whole genome shotgun (WGS) entry which is preliminary data.</text>
</comment>
<name>A0ACB9IIA3_9ASTR</name>
<proteinExistence type="predicted"/>
<organism evidence="1 2">
    <name type="scientific">Smallanthus sonchifolius</name>
    <dbReference type="NCBI Taxonomy" id="185202"/>
    <lineage>
        <taxon>Eukaryota</taxon>
        <taxon>Viridiplantae</taxon>
        <taxon>Streptophyta</taxon>
        <taxon>Embryophyta</taxon>
        <taxon>Tracheophyta</taxon>
        <taxon>Spermatophyta</taxon>
        <taxon>Magnoliopsida</taxon>
        <taxon>eudicotyledons</taxon>
        <taxon>Gunneridae</taxon>
        <taxon>Pentapetalae</taxon>
        <taxon>asterids</taxon>
        <taxon>campanulids</taxon>
        <taxon>Asterales</taxon>
        <taxon>Asteraceae</taxon>
        <taxon>Asteroideae</taxon>
        <taxon>Heliantheae alliance</taxon>
        <taxon>Millerieae</taxon>
        <taxon>Smallanthus</taxon>
    </lineage>
</organism>
<gene>
    <name evidence="1" type="ORF">L1987_23145</name>
</gene>
<dbReference type="Proteomes" id="UP001056120">
    <property type="component" value="Linkage Group LG08"/>
</dbReference>
<evidence type="ECO:0000313" key="2">
    <source>
        <dbReference type="Proteomes" id="UP001056120"/>
    </source>
</evidence>
<reference evidence="1 2" key="2">
    <citation type="journal article" date="2022" name="Mol. Ecol. Resour.">
        <title>The genomes of chicory, endive, great burdock and yacon provide insights into Asteraceae paleo-polyploidization history and plant inulin production.</title>
        <authorList>
            <person name="Fan W."/>
            <person name="Wang S."/>
            <person name="Wang H."/>
            <person name="Wang A."/>
            <person name="Jiang F."/>
            <person name="Liu H."/>
            <person name="Zhao H."/>
            <person name="Xu D."/>
            <person name="Zhang Y."/>
        </authorList>
    </citation>
    <scope>NUCLEOTIDE SEQUENCE [LARGE SCALE GENOMIC DNA]</scope>
    <source>
        <strain evidence="2">cv. Yunnan</strain>
        <tissue evidence="1">Leaves</tissue>
    </source>
</reference>